<dbReference type="GO" id="GO:0016020">
    <property type="term" value="C:membrane"/>
    <property type="evidence" value="ECO:0007669"/>
    <property type="project" value="TreeGrafter"/>
</dbReference>
<dbReference type="InterPro" id="IPR047150">
    <property type="entry name" value="SGT"/>
</dbReference>
<gene>
    <name evidence="5" type="ORF">PSAL00342_LOCUS7309</name>
</gene>
<dbReference type="InterPro" id="IPR019734">
    <property type="entry name" value="TPR_rpt"/>
</dbReference>
<feature type="compositionally biased region" description="Basic and acidic residues" evidence="4">
    <location>
        <begin position="11"/>
        <end position="21"/>
    </location>
</feature>
<name>A0A7S3UHZ8_9CHLO</name>
<dbReference type="PANTHER" id="PTHR45831:SF2">
    <property type="entry name" value="LD24721P"/>
    <property type="match status" value="1"/>
</dbReference>
<keyword evidence="2" id="KW-0802">TPR repeat</keyword>
<proteinExistence type="predicted"/>
<protein>
    <submittedName>
        <fullName evidence="5">Uncharacterized protein</fullName>
    </submittedName>
</protein>
<feature type="region of interest" description="Disordered" evidence="4">
    <location>
        <begin position="518"/>
        <end position="539"/>
    </location>
</feature>
<evidence type="ECO:0000256" key="1">
    <source>
        <dbReference type="ARBA" id="ARBA00022737"/>
    </source>
</evidence>
<feature type="coiled-coil region" evidence="3">
    <location>
        <begin position="82"/>
        <end position="109"/>
    </location>
</feature>
<keyword evidence="1" id="KW-0677">Repeat</keyword>
<evidence type="ECO:0000313" key="5">
    <source>
        <dbReference type="EMBL" id="CAE0613410.1"/>
    </source>
</evidence>
<dbReference type="EMBL" id="HBIS01008734">
    <property type="protein sequence ID" value="CAE0613410.1"/>
    <property type="molecule type" value="Transcribed_RNA"/>
</dbReference>
<evidence type="ECO:0000256" key="2">
    <source>
        <dbReference type="ARBA" id="ARBA00022803"/>
    </source>
</evidence>
<dbReference type="SMART" id="SM00028">
    <property type="entry name" value="TPR"/>
    <property type="match status" value="4"/>
</dbReference>
<dbReference type="AlphaFoldDB" id="A0A7S3UHZ8"/>
<dbReference type="GO" id="GO:0060090">
    <property type="term" value="F:molecular adaptor activity"/>
    <property type="evidence" value="ECO:0007669"/>
    <property type="project" value="TreeGrafter"/>
</dbReference>
<feature type="compositionally biased region" description="Acidic residues" evidence="4">
    <location>
        <begin position="1"/>
        <end position="10"/>
    </location>
</feature>
<feature type="region of interest" description="Disordered" evidence="4">
    <location>
        <begin position="479"/>
        <end position="498"/>
    </location>
</feature>
<accession>A0A7S3UHZ8</accession>
<dbReference type="SUPFAM" id="SSF48452">
    <property type="entry name" value="TPR-like"/>
    <property type="match status" value="2"/>
</dbReference>
<dbReference type="Gene3D" id="1.25.40.10">
    <property type="entry name" value="Tetratricopeptide repeat domain"/>
    <property type="match status" value="2"/>
</dbReference>
<keyword evidence="3" id="KW-0175">Coiled coil</keyword>
<evidence type="ECO:0000256" key="3">
    <source>
        <dbReference type="SAM" id="Coils"/>
    </source>
</evidence>
<feature type="region of interest" description="Disordered" evidence="4">
    <location>
        <begin position="1"/>
        <end position="21"/>
    </location>
</feature>
<sequence>MYECMENNEVESERVRGQERDANGRETIGQAMDESVPVTRQAKEAFEKEEYQTSYLLYSEQADACPQDLVVRRNRCVVLLKLKRYEEAKQEIENVLTNLRQNGEKTSRESAAKTYVLNAACLLAMGQVLDAIKVLRSSLRETVQSPGEDVHQMHFPALCCAVGKLGRDWMGAYYADRITEAEKPATHSSRDGRALKMVPSSMRIQKDQLRRLVSMTLKGRLAEGRSFLLQSWGLQRRLGRHVLAMFRAYAYLQAGLHDQALKDANMALAYSPGDGHWARGHAVLGAALAANLEWQRSALHYRHAMELEPGFEEFESCAQESAEKLSMEEQRVLRTGGTKSYSKWLEEEKERNLPEFLKKRPKYYYYYEWMKKRIAEFYPVLPDPVLDKLLDLDADELDMLLQYPEAIQGQVTEFLDVYETKGAEFLATYRTPQLSWDEVKALQNKAALGIEGEEQLDVSLLEHLPEDTNHALLGAGGRGELTEAERSGLPVRPQLPPDAARDRMALEGSLQDRLKLLEHRAFDSSSTPPSSGADMDAMD</sequence>
<reference evidence="5" key="1">
    <citation type="submission" date="2021-01" db="EMBL/GenBank/DDBJ databases">
        <authorList>
            <person name="Corre E."/>
            <person name="Pelletier E."/>
            <person name="Niang G."/>
            <person name="Scheremetjew M."/>
            <person name="Finn R."/>
            <person name="Kale V."/>
            <person name="Holt S."/>
            <person name="Cochrane G."/>
            <person name="Meng A."/>
            <person name="Brown T."/>
            <person name="Cohen L."/>
        </authorList>
    </citation>
    <scope>NUCLEOTIDE SEQUENCE</scope>
    <source>
        <strain evidence="5">CCMP1897</strain>
    </source>
</reference>
<dbReference type="PANTHER" id="PTHR45831">
    <property type="entry name" value="LD24721P"/>
    <property type="match status" value="1"/>
</dbReference>
<dbReference type="InterPro" id="IPR011990">
    <property type="entry name" value="TPR-like_helical_dom_sf"/>
</dbReference>
<dbReference type="GO" id="GO:0072380">
    <property type="term" value="C:TRC complex"/>
    <property type="evidence" value="ECO:0007669"/>
    <property type="project" value="TreeGrafter"/>
</dbReference>
<dbReference type="GO" id="GO:0006620">
    <property type="term" value="P:post-translational protein targeting to endoplasmic reticulum membrane"/>
    <property type="evidence" value="ECO:0007669"/>
    <property type="project" value="TreeGrafter"/>
</dbReference>
<evidence type="ECO:0000256" key="4">
    <source>
        <dbReference type="SAM" id="MobiDB-lite"/>
    </source>
</evidence>
<organism evidence="5">
    <name type="scientific">Picocystis salinarum</name>
    <dbReference type="NCBI Taxonomy" id="88271"/>
    <lineage>
        <taxon>Eukaryota</taxon>
        <taxon>Viridiplantae</taxon>
        <taxon>Chlorophyta</taxon>
        <taxon>Picocystophyceae</taxon>
        <taxon>Picocystales</taxon>
        <taxon>Picocystaceae</taxon>
        <taxon>Picocystis</taxon>
    </lineage>
</organism>